<keyword evidence="4" id="KW-1185">Reference proteome</keyword>
<dbReference type="STRING" id="54.SAMN02745121_01581"/>
<dbReference type="Proteomes" id="UP000199400">
    <property type="component" value="Unassembled WGS sequence"/>
</dbReference>
<dbReference type="SUPFAM" id="SSF56601">
    <property type="entry name" value="beta-lactamase/transpeptidase-like"/>
    <property type="match status" value="1"/>
</dbReference>
<dbReference type="AlphaFoldDB" id="A0A1I1V6H6"/>
<gene>
    <name evidence="3" type="ORF">SAMN02745121_01581</name>
</gene>
<organism evidence="3 4">
    <name type="scientific">Nannocystis exedens</name>
    <dbReference type="NCBI Taxonomy" id="54"/>
    <lineage>
        <taxon>Bacteria</taxon>
        <taxon>Pseudomonadati</taxon>
        <taxon>Myxococcota</taxon>
        <taxon>Polyangia</taxon>
        <taxon>Nannocystales</taxon>
        <taxon>Nannocystaceae</taxon>
        <taxon>Nannocystis</taxon>
    </lineage>
</organism>
<dbReference type="PANTHER" id="PTHR46825">
    <property type="entry name" value="D-ALANYL-D-ALANINE-CARBOXYPEPTIDASE/ENDOPEPTIDASE AMPH"/>
    <property type="match status" value="1"/>
</dbReference>
<keyword evidence="1" id="KW-1133">Transmembrane helix</keyword>
<evidence type="ECO:0000313" key="3">
    <source>
        <dbReference type="EMBL" id="SFD78524.1"/>
    </source>
</evidence>
<accession>A0A1I1V6H6</accession>
<dbReference type="InterPro" id="IPR050491">
    <property type="entry name" value="AmpC-like"/>
</dbReference>
<dbReference type="Gene3D" id="3.40.710.10">
    <property type="entry name" value="DD-peptidase/beta-lactamase superfamily"/>
    <property type="match status" value="1"/>
</dbReference>
<reference evidence="4" key="1">
    <citation type="submission" date="2016-10" db="EMBL/GenBank/DDBJ databases">
        <authorList>
            <person name="Varghese N."/>
            <person name="Submissions S."/>
        </authorList>
    </citation>
    <scope>NUCLEOTIDE SEQUENCE [LARGE SCALE GENOMIC DNA]</scope>
    <source>
        <strain evidence="4">ATCC 25963</strain>
    </source>
</reference>
<evidence type="ECO:0000256" key="1">
    <source>
        <dbReference type="SAM" id="Phobius"/>
    </source>
</evidence>
<dbReference type="PANTHER" id="PTHR46825:SF9">
    <property type="entry name" value="BETA-LACTAMASE-RELATED DOMAIN-CONTAINING PROTEIN"/>
    <property type="match status" value="1"/>
</dbReference>
<evidence type="ECO:0000259" key="2">
    <source>
        <dbReference type="Pfam" id="PF00144"/>
    </source>
</evidence>
<keyword evidence="1" id="KW-0812">Transmembrane</keyword>
<dbReference type="Pfam" id="PF00144">
    <property type="entry name" value="Beta-lactamase"/>
    <property type="match status" value="1"/>
</dbReference>
<dbReference type="InterPro" id="IPR001466">
    <property type="entry name" value="Beta-lactam-related"/>
</dbReference>
<proteinExistence type="predicted"/>
<dbReference type="EMBL" id="FOMX01000004">
    <property type="protein sequence ID" value="SFD78524.1"/>
    <property type="molecule type" value="Genomic_DNA"/>
</dbReference>
<sequence>MHDEPRTDAERRALAAFTAAEPPADFADRVLAALAAEAPGGPERAPFRRFFGLGLPRLAGVAVAGVLAVAVAAVAAAAAGWMPEWTGLSRHVPEIVPAELPRDDSPVSAALPAGPPVPALALPADLAARVDAYVGAFGRSYGDAFKFHGVVGVVKDGELVLTRGYGRADLARESPIDATTKFKIGSLTQTFTAVAVLQLRDRGLVDLDAPVRKYIPDYPAIGDRITVRHLLTHTSGIPSYTDAAVFSVGHARAVSAADVRALFQDLPLEFVPGTDFDLSNSGYFLLGQLVEQVARQPFADYLRTSVLAPAGMKDSGIGLAVDALGHEFDEDEVLVPAAQRHSSAYGGAAGMVSTAADLARWDRALRTPGLVLSQKSLDEMTTVVREEYGMGWFVRQDGGGTIAWHPGGVEGYNATIARFLGDGVTVFVLANTEAVDTRTVAYDLAQIVHGGEVQPPREFDEVRLSAAQLGRYVGTYALTETTHKQLKGLVGEDELSAIEQVRVFRKGDRLWMNVPEHGDKWMHFMGEDRFFFKDPSATIAEFGPPGAPVAHLTLQAGELRFILKRSEKGEQNGI</sequence>
<keyword evidence="1" id="KW-0472">Membrane</keyword>
<feature type="domain" description="Beta-lactamase-related" evidence="2">
    <location>
        <begin position="149"/>
        <end position="437"/>
    </location>
</feature>
<evidence type="ECO:0000313" key="4">
    <source>
        <dbReference type="Proteomes" id="UP000199400"/>
    </source>
</evidence>
<protein>
    <submittedName>
        <fullName evidence="3">CubicO group peptidase, beta-lactamase class C family</fullName>
    </submittedName>
</protein>
<name>A0A1I1V6H6_9BACT</name>
<feature type="transmembrane region" description="Helical" evidence="1">
    <location>
        <begin position="58"/>
        <end position="82"/>
    </location>
</feature>
<dbReference type="InterPro" id="IPR012338">
    <property type="entry name" value="Beta-lactam/transpept-like"/>
</dbReference>
<dbReference type="RefSeq" id="WP_100792813.1">
    <property type="nucleotide sequence ID" value="NZ_FOMX01000004.1"/>
</dbReference>